<protein>
    <recommendedName>
        <fullName evidence="2">Type IV secretion system protein virB8</fullName>
    </recommendedName>
</protein>
<comment type="subcellular location">
    <subcellularLocation>
        <location evidence="6">Endomembrane system</location>
        <topology evidence="6">Single-pass membrane protein</topology>
    </subcellularLocation>
</comment>
<evidence type="ECO:0000313" key="9">
    <source>
        <dbReference type="EMBL" id="MBF9235611.1"/>
    </source>
</evidence>
<dbReference type="PIRSF" id="PIRSF003299">
    <property type="entry name" value="VirB8_PtlE"/>
    <property type="match status" value="1"/>
</dbReference>
<evidence type="ECO:0000259" key="8">
    <source>
        <dbReference type="Pfam" id="PF04335"/>
    </source>
</evidence>
<dbReference type="Pfam" id="PF04335">
    <property type="entry name" value="VirB8"/>
    <property type="match status" value="1"/>
</dbReference>
<evidence type="ECO:0000256" key="3">
    <source>
        <dbReference type="ARBA" id="ARBA00022692"/>
    </source>
</evidence>
<evidence type="ECO:0000256" key="4">
    <source>
        <dbReference type="ARBA" id="ARBA00022989"/>
    </source>
</evidence>
<evidence type="ECO:0000256" key="6">
    <source>
        <dbReference type="ARBA" id="ARBA00037847"/>
    </source>
</evidence>
<dbReference type="Gene3D" id="3.10.450.230">
    <property type="entry name" value="VirB8 protein"/>
    <property type="match status" value="1"/>
</dbReference>
<keyword evidence="10" id="KW-1185">Reference proteome</keyword>
<dbReference type="AlphaFoldDB" id="A0A931FUH0"/>
<proteinExistence type="inferred from homology"/>
<dbReference type="GO" id="GO:0016020">
    <property type="term" value="C:membrane"/>
    <property type="evidence" value="ECO:0007669"/>
    <property type="project" value="InterPro"/>
</dbReference>
<evidence type="ECO:0000313" key="10">
    <source>
        <dbReference type="Proteomes" id="UP000599312"/>
    </source>
</evidence>
<evidence type="ECO:0000256" key="2">
    <source>
        <dbReference type="ARBA" id="ARBA00014420"/>
    </source>
</evidence>
<dbReference type="GO" id="GO:0012505">
    <property type="term" value="C:endomembrane system"/>
    <property type="evidence" value="ECO:0007669"/>
    <property type="project" value="UniProtKB-SubCell"/>
</dbReference>
<dbReference type="InterPro" id="IPR026264">
    <property type="entry name" value="VirB8/PtlE"/>
</dbReference>
<dbReference type="InterPro" id="IPR007430">
    <property type="entry name" value="VirB8"/>
</dbReference>
<evidence type="ECO:0000256" key="5">
    <source>
        <dbReference type="ARBA" id="ARBA00023136"/>
    </source>
</evidence>
<gene>
    <name evidence="9" type="ORF">I2H38_19805</name>
</gene>
<evidence type="ECO:0000256" key="7">
    <source>
        <dbReference type="SAM" id="Phobius"/>
    </source>
</evidence>
<keyword evidence="3 7" id="KW-0812">Transmembrane</keyword>
<dbReference type="InterPro" id="IPR032710">
    <property type="entry name" value="NTF2-like_dom_sf"/>
</dbReference>
<dbReference type="SUPFAM" id="SSF54427">
    <property type="entry name" value="NTF2-like"/>
    <property type="match status" value="1"/>
</dbReference>
<dbReference type="Proteomes" id="UP000599312">
    <property type="component" value="Unassembled WGS sequence"/>
</dbReference>
<feature type="transmembrane region" description="Helical" evidence="7">
    <location>
        <begin position="42"/>
        <end position="67"/>
    </location>
</feature>
<dbReference type="GO" id="GO:0030255">
    <property type="term" value="P:protein secretion by the type IV secretion system"/>
    <property type="evidence" value="ECO:0007669"/>
    <property type="project" value="InterPro"/>
</dbReference>
<organism evidence="9 10">
    <name type="scientific">Microvirga alba</name>
    <dbReference type="NCBI Taxonomy" id="2791025"/>
    <lineage>
        <taxon>Bacteria</taxon>
        <taxon>Pseudomonadati</taxon>
        <taxon>Pseudomonadota</taxon>
        <taxon>Alphaproteobacteria</taxon>
        <taxon>Hyphomicrobiales</taxon>
        <taxon>Methylobacteriaceae</taxon>
        <taxon>Microvirga</taxon>
    </lineage>
</organism>
<accession>A0A931FUH0</accession>
<dbReference type="CDD" id="cd16424">
    <property type="entry name" value="VirB8"/>
    <property type="match status" value="1"/>
</dbReference>
<dbReference type="EMBL" id="JADQDO010000017">
    <property type="protein sequence ID" value="MBF9235611.1"/>
    <property type="molecule type" value="Genomic_DNA"/>
</dbReference>
<comment type="caution">
    <text evidence="9">The sequence shown here is derived from an EMBL/GenBank/DDBJ whole genome shotgun (WGS) entry which is preliminary data.</text>
</comment>
<reference evidence="9" key="1">
    <citation type="submission" date="2020-11" db="EMBL/GenBank/DDBJ databases">
        <authorList>
            <person name="Kim M.K."/>
        </authorList>
    </citation>
    <scope>NUCLEOTIDE SEQUENCE</scope>
    <source>
        <strain evidence="9">BT350</strain>
    </source>
</reference>
<comment type="similarity">
    <text evidence="1">Belongs to the virB8 family.</text>
</comment>
<sequence length="235" mass="26059">MLTDEKSSGAAAVKTEELKGYFERARSFELDRLITAQKSARLAWTIASAAGGIAAIAVLAVCIMTPLHSITPLVFRVDNATGIVENITSVVDGKWTVDEAMTKAYAARYIRAREGYALNEAEENFRIVSAFSSPQEQERFANSYSGRNPDSPQNVYGRSGIARVTIKSVAIPNKSLVQVRFIREVRLGEERKVSHWIATLSFAMTDRKQLKEQILLINPTGFVVTDYRVDPEALQ</sequence>
<keyword evidence="5 7" id="KW-0472">Membrane</keyword>
<name>A0A931FUH0_9HYPH</name>
<evidence type="ECO:0000256" key="1">
    <source>
        <dbReference type="ARBA" id="ARBA00011070"/>
    </source>
</evidence>
<dbReference type="RefSeq" id="WP_196273607.1">
    <property type="nucleotide sequence ID" value="NZ_JADQDO010000017.1"/>
</dbReference>
<feature type="domain" description="Bacterial virulence protein VirB8" evidence="8">
    <location>
        <begin position="24"/>
        <end position="232"/>
    </location>
</feature>
<keyword evidence="4 7" id="KW-1133">Transmembrane helix</keyword>